<evidence type="ECO:0000256" key="3">
    <source>
        <dbReference type="ARBA" id="ARBA00023125"/>
    </source>
</evidence>
<feature type="domain" description="Response regulatory" evidence="7">
    <location>
        <begin position="2"/>
        <end position="118"/>
    </location>
</feature>
<dbReference type="Pfam" id="PF00196">
    <property type="entry name" value="GerE"/>
    <property type="match status" value="1"/>
</dbReference>
<protein>
    <submittedName>
        <fullName evidence="8">Response regulator receiver domain protein</fullName>
    </submittedName>
</protein>
<dbReference type="InterPro" id="IPR000792">
    <property type="entry name" value="Tscrpt_reg_LuxR_C"/>
</dbReference>
<dbReference type="InterPro" id="IPR039420">
    <property type="entry name" value="WalR-like"/>
</dbReference>
<dbReference type="Gene3D" id="3.40.50.2300">
    <property type="match status" value="1"/>
</dbReference>
<keyword evidence="1 5" id="KW-0597">Phosphoprotein</keyword>
<feature type="modified residue" description="4-aspartylphosphate" evidence="5">
    <location>
        <position position="53"/>
    </location>
</feature>
<dbReference type="RefSeq" id="WP_006738956.1">
    <property type="nucleotide sequence ID" value="NZ_AEUZ02000001.1"/>
</dbReference>
<dbReference type="GO" id="GO:0003677">
    <property type="term" value="F:DNA binding"/>
    <property type="evidence" value="ECO:0007669"/>
    <property type="project" value="UniProtKB-KW"/>
</dbReference>
<proteinExistence type="predicted"/>
<dbReference type="PRINTS" id="PR00038">
    <property type="entry name" value="HTHLUXR"/>
</dbReference>
<evidence type="ECO:0000256" key="4">
    <source>
        <dbReference type="ARBA" id="ARBA00023163"/>
    </source>
</evidence>
<dbReference type="eggNOG" id="COG2197">
    <property type="taxonomic scope" value="Bacteria"/>
</dbReference>
<dbReference type="Proteomes" id="UP000005388">
    <property type="component" value="Unassembled WGS sequence"/>
</dbReference>
<keyword evidence="4" id="KW-0804">Transcription</keyword>
<keyword evidence="9" id="KW-1185">Reference proteome</keyword>
<dbReference type="EMBL" id="AEUZ02000001">
    <property type="protein sequence ID" value="EHJ56189.1"/>
    <property type="molecule type" value="Genomic_DNA"/>
</dbReference>
<dbReference type="InterPro" id="IPR001789">
    <property type="entry name" value="Sig_transdc_resp-reg_receiver"/>
</dbReference>
<name>G5KGY6_9STRE</name>
<dbReference type="SMART" id="SM00448">
    <property type="entry name" value="REC"/>
    <property type="match status" value="1"/>
</dbReference>
<dbReference type="PROSITE" id="PS50043">
    <property type="entry name" value="HTH_LUXR_2"/>
    <property type="match status" value="1"/>
</dbReference>
<accession>G5KGY6</accession>
<evidence type="ECO:0000313" key="9">
    <source>
        <dbReference type="Proteomes" id="UP000005388"/>
    </source>
</evidence>
<dbReference type="GO" id="GO:0006355">
    <property type="term" value="P:regulation of DNA-templated transcription"/>
    <property type="evidence" value="ECO:0007669"/>
    <property type="project" value="InterPro"/>
</dbReference>
<evidence type="ECO:0000256" key="2">
    <source>
        <dbReference type="ARBA" id="ARBA00023015"/>
    </source>
</evidence>
<dbReference type="STRING" id="764291.STRUR_1380"/>
<dbReference type="SUPFAM" id="SSF52172">
    <property type="entry name" value="CheY-like"/>
    <property type="match status" value="1"/>
</dbReference>
<dbReference type="SMART" id="SM00421">
    <property type="entry name" value="HTH_LUXR"/>
    <property type="match status" value="1"/>
</dbReference>
<dbReference type="Pfam" id="PF00072">
    <property type="entry name" value="Response_reg"/>
    <property type="match status" value="1"/>
</dbReference>
<reference evidence="8 9" key="1">
    <citation type="journal article" date="2014" name="Int. J. Syst. Evol. Microbiol.">
        <title>Phylogenomics and the dynamic genome evolution of the genus Streptococcus.</title>
        <authorList>
            <consortium name="The Broad Institute Genome Sequencing Platform"/>
            <person name="Richards V.P."/>
            <person name="Palmer S.R."/>
            <person name="Pavinski Bitar P.D."/>
            <person name="Qin X."/>
            <person name="Weinstock G.M."/>
            <person name="Highlander S.K."/>
            <person name="Town C.D."/>
            <person name="Burne R.A."/>
            <person name="Stanhope M.J."/>
        </authorList>
    </citation>
    <scope>NUCLEOTIDE SEQUENCE [LARGE SCALE GENOMIC DNA]</scope>
    <source>
        <strain evidence="8 9">2285-97</strain>
    </source>
</reference>
<dbReference type="PANTHER" id="PTHR43214:SF42">
    <property type="entry name" value="TRANSCRIPTIONAL REGULATORY PROTEIN DESR"/>
    <property type="match status" value="1"/>
</dbReference>
<evidence type="ECO:0000256" key="1">
    <source>
        <dbReference type="ARBA" id="ARBA00022553"/>
    </source>
</evidence>
<evidence type="ECO:0000313" key="8">
    <source>
        <dbReference type="EMBL" id="EHJ56189.1"/>
    </source>
</evidence>
<sequence>MRLLVAEDQSMLRDALCQLLQFQEDVTDVFQAENGKEAQLILKKEIIDVAILDIEMPEFSGLDILEWIKKEKLETKVIIVTTFKRSGYFGRAIKSGVDGYVLKDRSIAELMKTINQVLAGKKEYSPELIEQMIYEGTPLSTQEERILEKVSQGFSNKEIANQLFLSNGTVRNYMSQIMQKLDADNRTEAVHKAQLKGWL</sequence>
<keyword evidence="3" id="KW-0238">DNA-binding</keyword>
<dbReference type="CDD" id="cd06170">
    <property type="entry name" value="LuxR_C_like"/>
    <property type="match status" value="1"/>
</dbReference>
<evidence type="ECO:0000259" key="7">
    <source>
        <dbReference type="PROSITE" id="PS50110"/>
    </source>
</evidence>
<evidence type="ECO:0000256" key="5">
    <source>
        <dbReference type="PROSITE-ProRule" id="PRU00169"/>
    </source>
</evidence>
<evidence type="ECO:0000259" key="6">
    <source>
        <dbReference type="PROSITE" id="PS50043"/>
    </source>
</evidence>
<organism evidence="8 9">
    <name type="scientific">Streptococcus urinalis 2285-97</name>
    <dbReference type="NCBI Taxonomy" id="764291"/>
    <lineage>
        <taxon>Bacteria</taxon>
        <taxon>Bacillati</taxon>
        <taxon>Bacillota</taxon>
        <taxon>Bacilli</taxon>
        <taxon>Lactobacillales</taxon>
        <taxon>Streptococcaceae</taxon>
        <taxon>Streptococcus</taxon>
    </lineage>
</organism>
<comment type="caution">
    <text evidence="8">The sequence shown here is derived from an EMBL/GenBank/DDBJ whole genome shotgun (WGS) entry which is preliminary data.</text>
</comment>
<gene>
    <name evidence="8" type="ORF">STRUR_1380</name>
</gene>
<dbReference type="InterPro" id="IPR011006">
    <property type="entry name" value="CheY-like_superfamily"/>
</dbReference>
<keyword evidence="2" id="KW-0805">Transcription regulation</keyword>
<feature type="domain" description="HTH luxR-type" evidence="6">
    <location>
        <begin position="132"/>
        <end position="197"/>
    </location>
</feature>
<dbReference type="PANTHER" id="PTHR43214">
    <property type="entry name" value="TWO-COMPONENT RESPONSE REGULATOR"/>
    <property type="match status" value="1"/>
</dbReference>
<dbReference type="GO" id="GO:0000160">
    <property type="term" value="P:phosphorelay signal transduction system"/>
    <property type="evidence" value="ECO:0007669"/>
    <property type="project" value="InterPro"/>
</dbReference>
<dbReference type="CDD" id="cd19930">
    <property type="entry name" value="REC_DesR-like"/>
    <property type="match status" value="1"/>
</dbReference>
<dbReference type="PROSITE" id="PS50110">
    <property type="entry name" value="RESPONSE_REGULATORY"/>
    <property type="match status" value="1"/>
</dbReference>
<dbReference type="AlphaFoldDB" id="G5KGY6"/>
<dbReference type="InterPro" id="IPR016032">
    <property type="entry name" value="Sig_transdc_resp-reg_C-effctor"/>
</dbReference>
<dbReference type="SUPFAM" id="SSF46894">
    <property type="entry name" value="C-terminal effector domain of the bipartite response regulators"/>
    <property type="match status" value="1"/>
</dbReference>